<comment type="caution">
    <text evidence="2">The sequence shown here is derived from an EMBL/GenBank/DDBJ whole genome shotgun (WGS) entry which is preliminary data.</text>
</comment>
<organism evidence="2 3">
    <name type="scientific">Mycolicibacterium sphagni</name>
    <dbReference type="NCBI Taxonomy" id="1786"/>
    <lineage>
        <taxon>Bacteria</taxon>
        <taxon>Bacillati</taxon>
        <taxon>Actinomycetota</taxon>
        <taxon>Actinomycetes</taxon>
        <taxon>Mycobacteriales</taxon>
        <taxon>Mycobacteriaceae</taxon>
        <taxon>Mycolicibacterium</taxon>
    </lineage>
</organism>
<evidence type="ECO:0000313" key="3">
    <source>
        <dbReference type="Proteomes" id="UP000216063"/>
    </source>
</evidence>
<evidence type="ECO:0000313" key="2">
    <source>
        <dbReference type="EMBL" id="OYN77695.1"/>
    </source>
</evidence>
<dbReference type="CDD" id="cd02972">
    <property type="entry name" value="DsbA_family"/>
    <property type="match status" value="1"/>
</dbReference>
<dbReference type="InterPro" id="IPR036249">
    <property type="entry name" value="Thioredoxin-like_sf"/>
</dbReference>
<dbReference type="PROSITE" id="PS51257">
    <property type="entry name" value="PROKAR_LIPOPROTEIN"/>
    <property type="match status" value="1"/>
</dbReference>
<dbReference type="EMBL" id="NOZR01000015">
    <property type="protein sequence ID" value="OYN77695.1"/>
    <property type="molecule type" value="Genomic_DNA"/>
</dbReference>
<dbReference type="Pfam" id="PF13462">
    <property type="entry name" value="Thioredoxin_4"/>
    <property type="match status" value="1"/>
</dbReference>
<protein>
    <submittedName>
        <fullName evidence="2">Protein-disulfide isomerase</fullName>
    </submittedName>
</protein>
<dbReference type="AlphaFoldDB" id="A0A255DKB9"/>
<accession>A0A255DKB9</accession>
<proteinExistence type="predicted"/>
<dbReference type="GO" id="GO:0016853">
    <property type="term" value="F:isomerase activity"/>
    <property type="evidence" value="ECO:0007669"/>
    <property type="project" value="UniProtKB-KW"/>
</dbReference>
<dbReference type="SUPFAM" id="SSF52833">
    <property type="entry name" value="Thioredoxin-like"/>
    <property type="match status" value="1"/>
</dbReference>
<dbReference type="InterPro" id="IPR012336">
    <property type="entry name" value="Thioredoxin-like_fold"/>
</dbReference>
<keyword evidence="3" id="KW-1185">Reference proteome</keyword>
<feature type="domain" description="Thioredoxin-like fold" evidence="1">
    <location>
        <begin position="43"/>
        <end position="197"/>
    </location>
</feature>
<gene>
    <name evidence="2" type="ORF">CG716_17565</name>
</gene>
<name>A0A255DKB9_9MYCO</name>
<reference evidence="2 3" key="1">
    <citation type="submission" date="2017-07" db="EMBL/GenBank/DDBJ databases">
        <title>The new phylogeny of genus Mycobacterium.</title>
        <authorList>
            <person name="Tortoli E."/>
            <person name="Trovato A."/>
            <person name="Cirillo D.M."/>
        </authorList>
    </citation>
    <scope>NUCLEOTIDE SEQUENCE [LARGE SCALE GENOMIC DNA]</scope>
    <source>
        <strain evidence="2 3">ATCC 33027</strain>
    </source>
</reference>
<evidence type="ECO:0000259" key="1">
    <source>
        <dbReference type="Pfam" id="PF13462"/>
    </source>
</evidence>
<dbReference type="OrthoDB" id="117402at2"/>
<dbReference type="RefSeq" id="WP_094481881.1">
    <property type="nucleotide sequence ID" value="NZ_NOZR01000015.1"/>
</dbReference>
<dbReference type="Gene3D" id="3.40.30.10">
    <property type="entry name" value="Glutaredoxin"/>
    <property type="match status" value="1"/>
</dbReference>
<keyword evidence="2" id="KW-0413">Isomerase</keyword>
<dbReference type="Proteomes" id="UP000216063">
    <property type="component" value="Unassembled WGS sequence"/>
</dbReference>
<sequence>MRYWSVLVVALVMLVGGCSKEITGAAQMDPHGPTTAISKDGFGIVVGDPNARVHIELYTEPQCNHCADLQKDFGDQLSSYMKLGQLVVTYRPLTFLDDQPGGYSDRVANALFLAAGPDTLAKAFQAFVQDLWGHQSPGSKGPTDTQIADMARESGVPPAAVDAMRAAKSALDLQEMEDTNFEYLYEIDPMNTGTPTVFDLTTNKTVDIYDNNWLSKLMSS</sequence>